<feature type="domain" description="Putative adhesin Stv" evidence="1">
    <location>
        <begin position="25"/>
        <end position="196"/>
    </location>
</feature>
<proteinExistence type="predicted"/>
<dbReference type="Proteomes" id="UP000244906">
    <property type="component" value="Unassembled WGS sequence"/>
</dbReference>
<name>A0A2V1H1E7_9GAMM</name>
<dbReference type="RefSeq" id="WP_116686095.1">
    <property type="nucleotide sequence ID" value="NZ_CAWNYD010000001.1"/>
</dbReference>
<comment type="caution">
    <text evidence="2">The sequence shown here is derived from an EMBL/GenBank/DDBJ whole genome shotgun (WGS) entry which is preliminary data.</text>
</comment>
<dbReference type="Pfam" id="PF21527">
    <property type="entry name" value="Stv"/>
    <property type="match status" value="1"/>
</dbReference>
<dbReference type="InterPro" id="IPR049002">
    <property type="entry name" value="Stv"/>
</dbReference>
<evidence type="ECO:0000313" key="2">
    <source>
        <dbReference type="EMBL" id="PVZ72509.1"/>
    </source>
</evidence>
<reference evidence="2 3" key="1">
    <citation type="submission" date="2018-04" db="EMBL/GenBank/DDBJ databases">
        <title>Thalassorhabdus spongiae gen. nov., sp. nov., isolated from a marine sponge in South-West Iceland.</title>
        <authorList>
            <person name="Knobloch S."/>
            <person name="Daussin A."/>
            <person name="Johannsson R."/>
            <person name="Marteinsson V.T."/>
        </authorList>
    </citation>
    <scope>NUCLEOTIDE SEQUENCE [LARGE SCALE GENOMIC DNA]</scope>
    <source>
        <strain evidence="2 3">Hp12</strain>
    </source>
</reference>
<accession>A0A2V1H1E7</accession>
<organism evidence="2 3">
    <name type="scientific">Pelagibaculum spongiae</name>
    <dbReference type="NCBI Taxonomy" id="2080658"/>
    <lineage>
        <taxon>Bacteria</taxon>
        <taxon>Pseudomonadati</taxon>
        <taxon>Pseudomonadota</taxon>
        <taxon>Gammaproteobacteria</taxon>
        <taxon>Oceanospirillales</taxon>
        <taxon>Pelagibaculum</taxon>
    </lineage>
</organism>
<evidence type="ECO:0000313" key="3">
    <source>
        <dbReference type="Proteomes" id="UP000244906"/>
    </source>
</evidence>
<dbReference type="EMBL" id="QDDL01000001">
    <property type="protein sequence ID" value="PVZ72509.1"/>
    <property type="molecule type" value="Genomic_DNA"/>
</dbReference>
<dbReference type="OrthoDB" id="7102586at2"/>
<protein>
    <recommendedName>
        <fullName evidence="1">Putative adhesin Stv domain-containing protein</fullName>
    </recommendedName>
</protein>
<sequence>MAKVVSRKVMDKWLWRYNLDFPAAQLLISSHGMKNNSVFVVPKKTRIWFFCPDSHSLSDSGIINFINVNTQPYEVYEEGTICPDYLLQYYERDRLIDESIIRFKEWMEDKALTREIRADSKASGVVLDAQTEATLNRMDKGVETRPVAIVTVEPAPAVPWYSFASPKITTLQDIVRWNDSLGMFDGYGDILCSFCRAVDGSSVTYNAIKMNKFENIWYVSKNGKEQRNK</sequence>
<evidence type="ECO:0000259" key="1">
    <source>
        <dbReference type="Pfam" id="PF21527"/>
    </source>
</evidence>
<dbReference type="AlphaFoldDB" id="A0A2V1H1E7"/>
<gene>
    <name evidence="2" type="ORF">DC094_05770</name>
</gene>
<keyword evidence="3" id="KW-1185">Reference proteome</keyword>